<sequence>MTMVKVLSLLLAVACAVIIAFAASIAAYCAGSGLAHALLVGGGAASTALGIYLAAVAAYQ</sequence>
<reference evidence="4" key="1">
    <citation type="submission" date="2017-06" db="EMBL/GenBank/DDBJ databases">
        <authorList>
            <person name="Varghese N."/>
            <person name="Submissions S."/>
        </authorList>
    </citation>
    <scope>NUCLEOTIDE SEQUENCE [LARGE SCALE GENOMIC DNA]</scope>
    <source>
        <strain evidence="4">DSM 44485</strain>
    </source>
</reference>
<dbReference type="Proteomes" id="UP000198420">
    <property type="component" value="Unassembled WGS sequence"/>
</dbReference>
<evidence type="ECO:0000313" key="3">
    <source>
        <dbReference type="EMBL" id="SNS73064.1"/>
    </source>
</evidence>
<keyword evidence="4" id="KW-1185">Reference proteome</keyword>
<proteinExistence type="predicted"/>
<evidence type="ECO:0000313" key="4">
    <source>
        <dbReference type="Proteomes" id="UP000198420"/>
    </source>
</evidence>
<accession>A0A239GYE8</accession>
<keyword evidence="1" id="KW-0812">Transmembrane</keyword>
<keyword evidence="1" id="KW-1133">Transmembrane helix</keyword>
<protein>
    <submittedName>
        <fullName evidence="3">Uncharacterized protein</fullName>
    </submittedName>
</protein>
<keyword evidence="1" id="KW-0472">Membrane</keyword>
<feature type="chain" id="PRO_5012963944" evidence="2">
    <location>
        <begin position="23"/>
        <end position="60"/>
    </location>
</feature>
<organism evidence="3 4">
    <name type="scientific">Actinomadura mexicana</name>
    <dbReference type="NCBI Taxonomy" id="134959"/>
    <lineage>
        <taxon>Bacteria</taxon>
        <taxon>Bacillati</taxon>
        <taxon>Actinomycetota</taxon>
        <taxon>Actinomycetes</taxon>
        <taxon>Streptosporangiales</taxon>
        <taxon>Thermomonosporaceae</taxon>
        <taxon>Actinomadura</taxon>
    </lineage>
</organism>
<evidence type="ECO:0000256" key="2">
    <source>
        <dbReference type="SAM" id="SignalP"/>
    </source>
</evidence>
<feature type="transmembrane region" description="Helical" evidence="1">
    <location>
        <begin position="36"/>
        <end position="59"/>
    </location>
</feature>
<dbReference type="AlphaFoldDB" id="A0A239GYE8"/>
<name>A0A239GYE8_9ACTN</name>
<dbReference type="EMBL" id="FZNP01000026">
    <property type="protein sequence ID" value="SNS73064.1"/>
    <property type="molecule type" value="Genomic_DNA"/>
</dbReference>
<evidence type="ECO:0000256" key="1">
    <source>
        <dbReference type="SAM" id="Phobius"/>
    </source>
</evidence>
<dbReference type="RefSeq" id="WP_089316743.1">
    <property type="nucleotide sequence ID" value="NZ_FZNP01000026.1"/>
</dbReference>
<gene>
    <name evidence="3" type="ORF">SAMN06265355_12646</name>
</gene>
<feature type="signal peptide" evidence="2">
    <location>
        <begin position="1"/>
        <end position="22"/>
    </location>
</feature>
<keyword evidence="2" id="KW-0732">Signal</keyword>